<gene>
    <name evidence="1" type="ORF">C2G38_2232187</name>
</gene>
<dbReference type="Proteomes" id="UP000266673">
    <property type="component" value="Unassembled WGS sequence"/>
</dbReference>
<reference evidence="1 2" key="1">
    <citation type="submission" date="2018-06" db="EMBL/GenBank/DDBJ databases">
        <title>Comparative genomics reveals the genomic features of Rhizophagus irregularis, R. cerebriforme, R. diaphanum and Gigaspora rosea, and their symbiotic lifestyle signature.</title>
        <authorList>
            <person name="Morin E."/>
            <person name="San Clemente H."/>
            <person name="Chen E.C.H."/>
            <person name="De La Providencia I."/>
            <person name="Hainaut M."/>
            <person name="Kuo A."/>
            <person name="Kohler A."/>
            <person name="Murat C."/>
            <person name="Tang N."/>
            <person name="Roy S."/>
            <person name="Loubradou J."/>
            <person name="Henrissat B."/>
            <person name="Grigoriev I.V."/>
            <person name="Corradi N."/>
            <person name="Roux C."/>
            <person name="Martin F.M."/>
        </authorList>
    </citation>
    <scope>NUCLEOTIDE SEQUENCE [LARGE SCALE GENOMIC DNA]</scope>
    <source>
        <strain evidence="1 2">DAOM 194757</strain>
    </source>
</reference>
<organism evidence="1 2">
    <name type="scientific">Gigaspora rosea</name>
    <dbReference type="NCBI Taxonomy" id="44941"/>
    <lineage>
        <taxon>Eukaryota</taxon>
        <taxon>Fungi</taxon>
        <taxon>Fungi incertae sedis</taxon>
        <taxon>Mucoromycota</taxon>
        <taxon>Glomeromycotina</taxon>
        <taxon>Glomeromycetes</taxon>
        <taxon>Diversisporales</taxon>
        <taxon>Gigasporaceae</taxon>
        <taxon>Gigaspora</taxon>
    </lineage>
</organism>
<keyword evidence="2" id="KW-1185">Reference proteome</keyword>
<accession>A0A397TW97</accession>
<sequence>MHILTNYYYLTAVLIYRHLLTEKTQRLVKDTSGNLNVSASLNRISESTKDNRNMLIKQNNEVEYNESLIAEREGEIREI</sequence>
<evidence type="ECO:0000313" key="1">
    <source>
        <dbReference type="EMBL" id="RIB00997.1"/>
    </source>
</evidence>
<protein>
    <submittedName>
        <fullName evidence="1">Uncharacterized protein</fullName>
    </submittedName>
</protein>
<proteinExistence type="predicted"/>
<dbReference type="AlphaFoldDB" id="A0A397TW97"/>
<dbReference type="EMBL" id="QKWP01003404">
    <property type="protein sequence ID" value="RIB00997.1"/>
    <property type="molecule type" value="Genomic_DNA"/>
</dbReference>
<name>A0A397TW97_9GLOM</name>
<comment type="caution">
    <text evidence="1">The sequence shown here is derived from an EMBL/GenBank/DDBJ whole genome shotgun (WGS) entry which is preliminary data.</text>
</comment>
<evidence type="ECO:0000313" key="2">
    <source>
        <dbReference type="Proteomes" id="UP000266673"/>
    </source>
</evidence>